<protein>
    <submittedName>
        <fullName evidence="3">Uncharacterized protein</fullName>
    </submittedName>
</protein>
<evidence type="ECO:0000313" key="3">
    <source>
        <dbReference type="EMBL" id="NBC35854.1"/>
    </source>
</evidence>
<keyword evidence="4" id="KW-1185">Reference proteome</keyword>
<keyword evidence="2" id="KW-0812">Transmembrane</keyword>
<keyword evidence="2" id="KW-0472">Membrane</keyword>
<dbReference type="EMBL" id="JAAAPO010000002">
    <property type="protein sequence ID" value="NBC35854.1"/>
    <property type="molecule type" value="Genomic_DNA"/>
</dbReference>
<evidence type="ECO:0000256" key="2">
    <source>
        <dbReference type="SAM" id="Phobius"/>
    </source>
</evidence>
<feature type="transmembrane region" description="Helical" evidence="2">
    <location>
        <begin position="43"/>
        <end position="64"/>
    </location>
</feature>
<organism evidence="3 4">
    <name type="scientific">Novosphingobium ovatum</name>
    <dbReference type="NCBI Taxonomy" id="1908523"/>
    <lineage>
        <taxon>Bacteria</taxon>
        <taxon>Pseudomonadati</taxon>
        <taxon>Pseudomonadota</taxon>
        <taxon>Alphaproteobacteria</taxon>
        <taxon>Sphingomonadales</taxon>
        <taxon>Sphingomonadaceae</taxon>
        <taxon>Novosphingobium</taxon>
    </lineage>
</organism>
<evidence type="ECO:0000313" key="4">
    <source>
        <dbReference type="Proteomes" id="UP000753724"/>
    </source>
</evidence>
<accession>A0ABW9XBE9</accession>
<reference evidence="4" key="1">
    <citation type="submission" date="2020-01" db="EMBL/GenBank/DDBJ databases">
        <title>Sphingomonas sp. strain CSW-10.</title>
        <authorList>
            <person name="Chen W.-M."/>
        </authorList>
    </citation>
    <scope>NUCLEOTIDE SEQUENCE [LARGE SCALE GENOMIC DNA]</scope>
    <source>
        <strain evidence="4">FSY-8</strain>
    </source>
</reference>
<sequence length="209" mass="22489">MPRPKSSSRKSEPIRPPEPTPMAVPAVVDPRIHLTLPFTPRQLVIGLIVLALAAVGGGGGWWLMRHNAAIRANFVEGSVTLDTSGSKGTIKGDQMTLHLSVGVFNGLETQLRAVTIWTTAYVCPTRQTPLSGCLRAFSAGQTQAMALEPGDHAYFDRTIVQGLPEEVPGNVVRIDRRIEGTRTADDDQMDARAQMIEDKANAAAGKPIN</sequence>
<name>A0ABW9XBE9_9SPHN</name>
<feature type="region of interest" description="Disordered" evidence="1">
    <location>
        <begin position="1"/>
        <end position="22"/>
    </location>
</feature>
<evidence type="ECO:0000256" key="1">
    <source>
        <dbReference type="SAM" id="MobiDB-lite"/>
    </source>
</evidence>
<dbReference type="Proteomes" id="UP000753724">
    <property type="component" value="Unassembled WGS sequence"/>
</dbReference>
<proteinExistence type="predicted"/>
<dbReference type="RefSeq" id="WP_161717151.1">
    <property type="nucleotide sequence ID" value="NZ_JAAAPO010000002.1"/>
</dbReference>
<keyword evidence="2" id="KW-1133">Transmembrane helix</keyword>
<comment type="caution">
    <text evidence="3">The sequence shown here is derived from an EMBL/GenBank/DDBJ whole genome shotgun (WGS) entry which is preliminary data.</text>
</comment>
<gene>
    <name evidence="3" type="ORF">GTZ99_04710</name>
</gene>